<name>A0A8D2AXX3_SCIVU</name>
<protein>
    <submittedName>
        <fullName evidence="1">Uncharacterized protein</fullName>
    </submittedName>
</protein>
<dbReference type="Proteomes" id="UP000694564">
    <property type="component" value="Chromosome 9"/>
</dbReference>
<evidence type="ECO:0000313" key="1">
    <source>
        <dbReference type="Ensembl" id="ENSSVLP00005008259.1"/>
    </source>
</evidence>
<accession>A0A8D2AXX3</accession>
<evidence type="ECO:0000313" key="2">
    <source>
        <dbReference type="Proteomes" id="UP000694564"/>
    </source>
</evidence>
<proteinExistence type="predicted"/>
<dbReference type="AlphaFoldDB" id="A0A8D2AXX3"/>
<reference evidence="1" key="2">
    <citation type="submission" date="2025-09" db="UniProtKB">
        <authorList>
            <consortium name="Ensembl"/>
        </authorList>
    </citation>
    <scope>IDENTIFICATION</scope>
</reference>
<sequence length="94" mass="10492">RYPHASTIKVGRIQNQNASQHLILRPDRYQWHLVQEYQDCQAAGNLLQGCDGETLCSGHGQWSVAAETALPTVFVLLINTNDNSENLAISNSNW</sequence>
<keyword evidence="2" id="KW-1185">Reference proteome</keyword>
<organism evidence="1 2">
    <name type="scientific">Sciurus vulgaris</name>
    <name type="common">Eurasian red squirrel</name>
    <dbReference type="NCBI Taxonomy" id="55149"/>
    <lineage>
        <taxon>Eukaryota</taxon>
        <taxon>Metazoa</taxon>
        <taxon>Chordata</taxon>
        <taxon>Craniata</taxon>
        <taxon>Vertebrata</taxon>
        <taxon>Euteleostomi</taxon>
        <taxon>Mammalia</taxon>
        <taxon>Eutheria</taxon>
        <taxon>Euarchontoglires</taxon>
        <taxon>Glires</taxon>
        <taxon>Rodentia</taxon>
        <taxon>Sciuromorpha</taxon>
        <taxon>Sciuridae</taxon>
        <taxon>Sciurinae</taxon>
        <taxon>Sciurini</taxon>
        <taxon>Sciurus</taxon>
    </lineage>
</organism>
<dbReference type="Ensembl" id="ENSSVLT00005009186.1">
    <property type="protein sequence ID" value="ENSSVLP00005008259.1"/>
    <property type="gene ID" value="ENSSVLG00005006725.1"/>
</dbReference>
<reference evidence="1" key="1">
    <citation type="submission" date="2025-08" db="UniProtKB">
        <authorList>
            <consortium name="Ensembl"/>
        </authorList>
    </citation>
    <scope>IDENTIFICATION</scope>
</reference>